<name>A0A0D0EA27_9AGAM</name>
<dbReference type="EMBL" id="KN824846">
    <property type="protein sequence ID" value="KIK99914.1"/>
    <property type="molecule type" value="Genomic_DNA"/>
</dbReference>
<organism evidence="1 2">
    <name type="scientific">Paxillus rubicundulus Ve08.2h10</name>
    <dbReference type="NCBI Taxonomy" id="930991"/>
    <lineage>
        <taxon>Eukaryota</taxon>
        <taxon>Fungi</taxon>
        <taxon>Dikarya</taxon>
        <taxon>Basidiomycota</taxon>
        <taxon>Agaricomycotina</taxon>
        <taxon>Agaricomycetes</taxon>
        <taxon>Agaricomycetidae</taxon>
        <taxon>Boletales</taxon>
        <taxon>Paxilineae</taxon>
        <taxon>Paxillaceae</taxon>
        <taxon>Paxillus</taxon>
    </lineage>
</organism>
<sequence length="68" mass="7062">MEARKALLTAVFAPLPRCEKANPHSEMTQISEALSPKATWGTVGVRPGLPGPVLVRLEPGELGGAVSA</sequence>
<reference evidence="2" key="2">
    <citation type="submission" date="2015-01" db="EMBL/GenBank/DDBJ databases">
        <title>Evolutionary Origins and Diversification of the Mycorrhizal Mutualists.</title>
        <authorList>
            <consortium name="DOE Joint Genome Institute"/>
            <consortium name="Mycorrhizal Genomics Consortium"/>
            <person name="Kohler A."/>
            <person name="Kuo A."/>
            <person name="Nagy L.G."/>
            <person name="Floudas D."/>
            <person name="Copeland A."/>
            <person name="Barry K.W."/>
            <person name="Cichocki N."/>
            <person name="Veneault-Fourrey C."/>
            <person name="LaButti K."/>
            <person name="Lindquist E.A."/>
            <person name="Lipzen A."/>
            <person name="Lundell T."/>
            <person name="Morin E."/>
            <person name="Murat C."/>
            <person name="Riley R."/>
            <person name="Ohm R."/>
            <person name="Sun H."/>
            <person name="Tunlid A."/>
            <person name="Henrissat B."/>
            <person name="Grigoriev I.V."/>
            <person name="Hibbett D.S."/>
            <person name="Martin F."/>
        </authorList>
    </citation>
    <scope>NUCLEOTIDE SEQUENCE [LARGE SCALE GENOMIC DNA]</scope>
    <source>
        <strain evidence="2">Ve08.2h10</strain>
    </source>
</reference>
<evidence type="ECO:0000313" key="2">
    <source>
        <dbReference type="Proteomes" id="UP000054538"/>
    </source>
</evidence>
<dbReference type="AlphaFoldDB" id="A0A0D0EA27"/>
<proteinExistence type="predicted"/>
<keyword evidence="2" id="KW-1185">Reference proteome</keyword>
<gene>
    <name evidence="1" type="ORF">PAXRUDRAFT_403466</name>
</gene>
<dbReference type="Proteomes" id="UP000054538">
    <property type="component" value="Unassembled WGS sequence"/>
</dbReference>
<accession>A0A0D0EA27</accession>
<dbReference type="HOGENOM" id="CLU_2794666_0_0_1"/>
<reference evidence="1 2" key="1">
    <citation type="submission" date="2014-04" db="EMBL/GenBank/DDBJ databases">
        <authorList>
            <consortium name="DOE Joint Genome Institute"/>
            <person name="Kuo A."/>
            <person name="Kohler A."/>
            <person name="Jargeat P."/>
            <person name="Nagy L.G."/>
            <person name="Floudas D."/>
            <person name="Copeland A."/>
            <person name="Barry K.W."/>
            <person name="Cichocki N."/>
            <person name="Veneault-Fourrey C."/>
            <person name="LaButti K."/>
            <person name="Lindquist E.A."/>
            <person name="Lipzen A."/>
            <person name="Lundell T."/>
            <person name="Morin E."/>
            <person name="Murat C."/>
            <person name="Sun H."/>
            <person name="Tunlid A."/>
            <person name="Henrissat B."/>
            <person name="Grigoriev I.V."/>
            <person name="Hibbett D.S."/>
            <person name="Martin F."/>
            <person name="Nordberg H.P."/>
            <person name="Cantor M.N."/>
            <person name="Hua S.X."/>
        </authorList>
    </citation>
    <scope>NUCLEOTIDE SEQUENCE [LARGE SCALE GENOMIC DNA]</scope>
    <source>
        <strain evidence="1 2">Ve08.2h10</strain>
    </source>
</reference>
<protein>
    <submittedName>
        <fullName evidence="1">Uncharacterized protein</fullName>
    </submittedName>
</protein>
<evidence type="ECO:0000313" key="1">
    <source>
        <dbReference type="EMBL" id="KIK99914.1"/>
    </source>
</evidence>
<dbReference type="InParanoid" id="A0A0D0EA27"/>